<evidence type="ECO:0000313" key="10">
    <source>
        <dbReference type="Proteomes" id="UP000468388"/>
    </source>
</evidence>
<evidence type="ECO:0000256" key="1">
    <source>
        <dbReference type="ARBA" id="ARBA00004651"/>
    </source>
</evidence>
<dbReference type="Proteomes" id="UP000468388">
    <property type="component" value="Unassembled WGS sequence"/>
</dbReference>
<keyword evidence="5 7" id="KW-1133">Transmembrane helix</keyword>
<evidence type="ECO:0000259" key="8">
    <source>
        <dbReference type="PROSITE" id="PS50850"/>
    </source>
</evidence>
<proteinExistence type="predicted"/>
<evidence type="ECO:0000256" key="2">
    <source>
        <dbReference type="ARBA" id="ARBA00022448"/>
    </source>
</evidence>
<keyword evidence="10" id="KW-1185">Reference proteome</keyword>
<feature type="transmembrane region" description="Helical" evidence="7">
    <location>
        <begin position="20"/>
        <end position="44"/>
    </location>
</feature>
<dbReference type="PANTHER" id="PTHR23517:SF2">
    <property type="entry name" value="MULTIDRUG RESISTANCE PROTEIN MDTH"/>
    <property type="match status" value="1"/>
</dbReference>
<feature type="transmembrane region" description="Helical" evidence="7">
    <location>
        <begin position="80"/>
        <end position="100"/>
    </location>
</feature>
<keyword evidence="3" id="KW-1003">Cell membrane</keyword>
<feature type="transmembrane region" description="Helical" evidence="7">
    <location>
        <begin position="314"/>
        <end position="335"/>
    </location>
</feature>
<dbReference type="GO" id="GO:0005886">
    <property type="term" value="C:plasma membrane"/>
    <property type="evidence" value="ECO:0007669"/>
    <property type="project" value="UniProtKB-SubCell"/>
</dbReference>
<feature type="transmembrane region" description="Helical" evidence="7">
    <location>
        <begin position="287"/>
        <end position="308"/>
    </location>
</feature>
<comment type="subcellular location">
    <subcellularLocation>
        <location evidence="1">Cell membrane</location>
        <topology evidence="1">Multi-pass membrane protein</topology>
    </subcellularLocation>
</comment>
<keyword evidence="2" id="KW-0813">Transport</keyword>
<evidence type="ECO:0000256" key="7">
    <source>
        <dbReference type="SAM" id="Phobius"/>
    </source>
</evidence>
<dbReference type="InterPro" id="IPR020846">
    <property type="entry name" value="MFS_dom"/>
</dbReference>
<feature type="transmembrane region" description="Helical" evidence="7">
    <location>
        <begin position="172"/>
        <end position="192"/>
    </location>
</feature>
<dbReference type="Gene3D" id="1.20.1250.20">
    <property type="entry name" value="MFS general substrate transporter like domains"/>
    <property type="match status" value="1"/>
</dbReference>
<protein>
    <submittedName>
        <fullName evidence="9">MFS transporter</fullName>
    </submittedName>
</protein>
<evidence type="ECO:0000256" key="5">
    <source>
        <dbReference type="ARBA" id="ARBA00022989"/>
    </source>
</evidence>
<accession>A0A6N8JHR8</accession>
<dbReference type="GO" id="GO:0022857">
    <property type="term" value="F:transmembrane transporter activity"/>
    <property type="evidence" value="ECO:0007669"/>
    <property type="project" value="InterPro"/>
</dbReference>
<feature type="transmembrane region" description="Helical" evidence="7">
    <location>
        <begin position="377"/>
        <end position="396"/>
    </location>
</feature>
<dbReference type="OrthoDB" id="5379144at2"/>
<gene>
    <name evidence="9" type="ORF">GO495_24705</name>
</gene>
<feature type="domain" description="Major facilitator superfamily (MFS) profile" evidence="8">
    <location>
        <begin position="19"/>
        <end position="400"/>
    </location>
</feature>
<sequence length="410" mass="45274">MNFPLVSLYKKAYSGLSASTWLLSVVLLINRSGTMVIPFMTVYLTQRLHFTIEQAGWVMACFGAGSVIGAFIGGRLSDKIGFYQVQFWSLFLQGLLFMVLGQMETMAQISICIFILSSVGEAFRPANSAATAHYSSESNRTRSYALNRLAVNLGWSVGPAIGGILAGYSYHLLFWADGATCVLAVLIMRIFLPPMKAYKGEKHVAPVKVKGDSVYKDGVYLIFIVLITIFAIGFFQLSNIVPLYFAKVLHMEEARIGITLGANGLIIAFLEMVMVYKLEGKRHPLQFITWGVLLGGLSFLCLNLFPLALPGPAIFILVFTAGEMLCLPFMNSFWISRSKTHNRGQYASLYTIAYALCTIIGPTLGGYMVEHFGFTTWWYTTAIICASTGIGFYLLFRKLTGVQNPVSNPL</sequence>
<feature type="transmembrane region" description="Helical" evidence="7">
    <location>
        <begin position="256"/>
        <end position="275"/>
    </location>
</feature>
<dbReference type="Pfam" id="PF07690">
    <property type="entry name" value="MFS_1"/>
    <property type="match status" value="1"/>
</dbReference>
<feature type="transmembrane region" description="Helical" evidence="7">
    <location>
        <begin position="347"/>
        <end position="365"/>
    </location>
</feature>
<feature type="transmembrane region" description="Helical" evidence="7">
    <location>
        <begin position="149"/>
        <end position="166"/>
    </location>
</feature>
<keyword evidence="6 7" id="KW-0472">Membrane</keyword>
<evidence type="ECO:0000313" key="9">
    <source>
        <dbReference type="EMBL" id="MVT43818.1"/>
    </source>
</evidence>
<name>A0A6N8JHR8_9BACT</name>
<feature type="transmembrane region" description="Helical" evidence="7">
    <location>
        <begin position="56"/>
        <end position="74"/>
    </location>
</feature>
<dbReference type="AlphaFoldDB" id="A0A6N8JHR8"/>
<organism evidence="9 10">
    <name type="scientific">Chitinophaga oryziterrae</name>
    <dbReference type="NCBI Taxonomy" id="1031224"/>
    <lineage>
        <taxon>Bacteria</taxon>
        <taxon>Pseudomonadati</taxon>
        <taxon>Bacteroidota</taxon>
        <taxon>Chitinophagia</taxon>
        <taxon>Chitinophagales</taxon>
        <taxon>Chitinophagaceae</taxon>
        <taxon>Chitinophaga</taxon>
    </lineage>
</organism>
<comment type="caution">
    <text evidence="9">The sequence shown here is derived from an EMBL/GenBank/DDBJ whole genome shotgun (WGS) entry which is preliminary data.</text>
</comment>
<dbReference type="PROSITE" id="PS50850">
    <property type="entry name" value="MFS"/>
    <property type="match status" value="1"/>
</dbReference>
<dbReference type="EMBL" id="WRXO01000009">
    <property type="protein sequence ID" value="MVT43818.1"/>
    <property type="molecule type" value="Genomic_DNA"/>
</dbReference>
<feature type="transmembrane region" description="Helical" evidence="7">
    <location>
        <begin position="218"/>
        <end position="236"/>
    </location>
</feature>
<dbReference type="SUPFAM" id="SSF103473">
    <property type="entry name" value="MFS general substrate transporter"/>
    <property type="match status" value="1"/>
</dbReference>
<evidence type="ECO:0000256" key="6">
    <source>
        <dbReference type="ARBA" id="ARBA00023136"/>
    </source>
</evidence>
<dbReference type="PANTHER" id="PTHR23517">
    <property type="entry name" value="RESISTANCE PROTEIN MDTM, PUTATIVE-RELATED-RELATED"/>
    <property type="match status" value="1"/>
</dbReference>
<dbReference type="InterPro" id="IPR011701">
    <property type="entry name" value="MFS"/>
</dbReference>
<dbReference type="CDD" id="cd17329">
    <property type="entry name" value="MFS_MdtH_MDR_like"/>
    <property type="match status" value="1"/>
</dbReference>
<keyword evidence="4 7" id="KW-0812">Transmembrane</keyword>
<reference evidence="9 10" key="1">
    <citation type="submission" date="2019-12" db="EMBL/GenBank/DDBJ databases">
        <title>The draft genomic sequence of strain Chitinophaga oryziterrae JCM 16595.</title>
        <authorList>
            <person name="Zhang X."/>
        </authorList>
    </citation>
    <scope>NUCLEOTIDE SEQUENCE [LARGE SCALE GENOMIC DNA]</scope>
    <source>
        <strain evidence="9 10">JCM 16595</strain>
    </source>
</reference>
<evidence type="ECO:0000256" key="3">
    <source>
        <dbReference type="ARBA" id="ARBA00022475"/>
    </source>
</evidence>
<dbReference type="InterPro" id="IPR050171">
    <property type="entry name" value="MFS_Transporters"/>
</dbReference>
<evidence type="ECO:0000256" key="4">
    <source>
        <dbReference type="ARBA" id="ARBA00022692"/>
    </source>
</evidence>
<dbReference type="InterPro" id="IPR036259">
    <property type="entry name" value="MFS_trans_sf"/>
</dbReference>